<dbReference type="OrthoDB" id="4294752at2"/>
<evidence type="ECO:0000313" key="3">
    <source>
        <dbReference type="Proteomes" id="UP000015001"/>
    </source>
</evidence>
<gene>
    <name evidence="2" type="ORF">STAFG_2890</name>
</gene>
<evidence type="ECO:0000313" key="2">
    <source>
        <dbReference type="EMBL" id="EPJ40018.1"/>
    </source>
</evidence>
<keyword evidence="3" id="KW-1185">Reference proteome</keyword>
<accession>S4MKE5</accession>
<evidence type="ECO:0008006" key="4">
    <source>
        <dbReference type="Google" id="ProtNLM"/>
    </source>
</evidence>
<proteinExistence type="predicted"/>
<organism evidence="2 3">
    <name type="scientific">Streptomyces afghaniensis 772</name>
    <dbReference type="NCBI Taxonomy" id="1283301"/>
    <lineage>
        <taxon>Bacteria</taxon>
        <taxon>Bacillati</taxon>
        <taxon>Actinomycetota</taxon>
        <taxon>Actinomycetes</taxon>
        <taxon>Kitasatosporales</taxon>
        <taxon>Streptomycetaceae</taxon>
        <taxon>Streptomyces</taxon>
    </lineage>
</organism>
<sequence>MTKRLLIPVVIATCAMLGTSTATAAEGTVAAGTASAATAAAGCTADFPMGHAITNVKIRNKPKMSATALRLWYKNTNGCMSSGTVKGGVYSSCGGDDSPHWRKVKYRGTTGYVPMDCIYSGAA</sequence>
<dbReference type="PATRIC" id="fig|1283301.3.peg.2862"/>
<comment type="caution">
    <text evidence="2">The sequence shown here is derived from an EMBL/GenBank/DDBJ whole genome shotgun (WGS) entry which is preliminary data.</text>
</comment>
<dbReference type="Proteomes" id="UP000015001">
    <property type="component" value="Unassembled WGS sequence"/>
</dbReference>
<feature type="chain" id="PRO_5004521427" description="SH3b domain-containing protein" evidence="1">
    <location>
        <begin position="25"/>
        <end position="123"/>
    </location>
</feature>
<dbReference type="RefSeq" id="WP_020271849.1">
    <property type="nucleotide sequence ID" value="NZ_KE354143.1"/>
</dbReference>
<protein>
    <recommendedName>
        <fullName evidence="4">SH3b domain-containing protein</fullName>
    </recommendedName>
</protein>
<dbReference type="AlphaFoldDB" id="S4MKE5"/>
<evidence type="ECO:0000256" key="1">
    <source>
        <dbReference type="SAM" id="SignalP"/>
    </source>
</evidence>
<dbReference type="EMBL" id="AOPY01001393">
    <property type="protein sequence ID" value="EPJ40018.1"/>
    <property type="molecule type" value="Genomic_DNA"/>
</dbReference>
<keyword evidence="1" id="KW-0732">Signal</keyword>
<name>S4MKE5_9ACTN</name>
<feature type="signal peptide" evidence="1">
    <location>
        <begin position="1"/>
        <end position="24"/>
    </location>
</feature>
<dbReference type="HOGENOM" id="CLU_2013879_0_0_11"/>
<reference evidence="2 3" key="1">
    <citation type="submission" date="2013-02" db="EMBL/GenBank/DDBJ databases">
        <title>Draft Genome Sequence of Streptomyces afghaniensis, Which Produces Compounds of the Julimycin B-Complex.</title>
        <authorList>
            <person name="Gruening B.A."/>
            <person name="Praeg A."/>
            <person name="Erxleben A."/>
            <person name="Guenther S."/>
            <person name="Fiedler H.-P."/>
            <person name="Goodfellow M."/>
            <person name="Mueller M."/>
        </authorList>
    </citation>
    <scope>NUCLEOTIDE SEQUENCE [LARGE SCALE GENOMIC DNA]</scope>
    <source>
        <strain evidence="2 3">772</strain>
    </source>
</reference>